<evidence type="ECO:0000256" key="2">
    <source>
        <dbReference type="SAM" id="SignalP"/>
    </source>
</evidence>
<evidence type="ECO:0000313" key="3">
    <source>
        <dbReference type="EMBL" id="HJD96100.1"/>
    </source>
</evidence>
<feature type="chain" id="PRO_5037185177" evidence="2">
    <location>
        <begin position="24"/>
        <end position="688"/>
    </location>
</feature>
<keyword evidence="2" id="KW-0732">Signal</keyword>
<feature type="compositionally biased region" description="Low complexity" evidence="1">
    <location>
        <begin position="202"/>
        <end position="212"/>
    </location>
</feature>
<organism evidence="3 4">
    <name type="scientific">Mailhella massiliensis</name>
    <dbReference type="NCBI Taxonomy" id="1903261"/>
    <lineage>
        <taxon>Bacteria</taxon>
        <taxon>Pseudomonadati</taxon>
        <taxon>Thermodesulfobacteriota</taxon>
        <taxon>Desulfovibrionia</taxon>
        <taxon>Desulfovibrionales</taxon>
        <taxon>Desulfovibrionaceae</taxon>
        <taxon>Mailhella</taxon>
    </lineage>
</organism>
<protein>
    <submittedName>
        <fullName evidence="3">Uncharacterized protein</fullName>
    </submittedName>
</protein>
<evidence type="ECO:0000313" key="4">
    <source>
        <dbReference type="Proteomes" id="UP000698963"/>
    </source>
</evidence>
<reference evidence="3" key="2">
    <citation type="submission" date="2021-09" db="EMBL/GenBank/DDBJ databases">
        <authorList>
            <person name="Gilroy R."/>
        </authorList>
    </citation>
    <scope>NUCLEOTIDE SEQUENCE</scope>
    <source>
        <strain evidence="3">ChiGjej2B2-19336</strain>
    </source>
</reference>
<dbReference type="EMBL" id="DYZA01000011">
    <property type="protein sequence ID" value="HJD96100.1"/>
    <property type="molecule type" value="Genomic_DNA"/>
</dbReference>
<feature type="signal peptide" evidence="2">
    <location>
        <begin position="1"/>
        <end position="23"/>
    </location>
</feature>
<accession>A0A921AUE6</accession>
<comment type="caution">
    <text evidence="3">The sequence shown here is derived from an EMBL/GenBank/DDBJ whole genome shotgun (WGS) entry which is preliminary data.</text>
</comment>
<gene>
    <name evidence="3" type="ORF">K8W16_00425</name>
</gene>
<name>A0A921AUE6_9BACT</name>
<evidence type="ECO:0000256" key="1">
    <source>
        <dbReference type="SAM" id="MobiDB-lite"/>
    </source>
</evidence>
<feature type="region of interest" description="Disordered" evidence="1">
    <location>
        <begin position="166"/>
        <end position="217"/>
    </location>
</feature>
<reference evidence="3" key="1">
    <citation type="journal article" date="2021" name="PeerJ">
        <title>Extensive microbial diversity within the chicken gut microbiome revealed by metagenomics and culture.</title>
        <authorList>
            <person name="Gilroy R."/>
            <person name="Ravi A."/>
            <person name="Getino M."/>
            <person name="Pursley I."/>
            <person name="Horton D.L."/>
            <person name="Alikhan N.F."/>
            <person name="Baker D."/>
            <person name="Gharbi K."/>
            <person name="Hall N."/>
            <person name="Watson M."/>
            <person name="Adriaenssens E.M."/>
            <person name="Foster-Nyarko E."/>
            <person name="Jarju S."/>
            <person name="Secka A."/>
            <person name="Antonio M."/>
            <person name="Oren A."/>
            <person name="Chaudhuri R.R."/>
            <person name="La Ragione R."/>
            <person name="Hildebrand F."/>
            <person name="Pallen M.J."/>
        </authorList>
    </citation>
    <scope>NUCLEOTIDE SEQUENCE</scope>
    <source>
        <strain evidence="3">ChiGjej2B2-19336</strain>
    </source>
</reference>
<dbReference type="AlphaFoldDB" id="A0A921AUE6"/>
<proteinExistence type="predicted"/>
<dbReference type="Proteomes" id="UP000698963">
    <property type="component" value="Unassembled WGS sequence"/>
</dbReference>
<dbReference type="RefSeq" id="WP_304120185.1">
    <property type="nucleotide sequence ID" value="NZ_DYZA01000011.1"/>
</dbReference>
<feature type="compositionally biased region" description="Low complexity" evidence="1">
    <location>
        <begin position="166"/>
        <end position="183"/>
    </location>
</feature>
<sequence length="688" mass="73047">MKRWMQSWMVGILLALTAFPAGAATFEVSARGRDEAVAQTNAGVNAVRECMKSMVSGEFLKANAESVRKGVILKSGDFVRSVTVQGRSEEKGLVVLDAVVDVDEKALAGVLSAMKMDEASETRMAGALSAMAEASAAAQAAAPAPEGAGEEGAVVAEAPAQAVAEAPASGAPGAAAQDAQALPFSGGSDAGNPAVPGAGDGASAQAPSSAVSAEDDREYVRGDNFSGADLYIEDMRTLSSLVSPRLFAMLLDEEERAAVNTLFSLNMRHIRIRVDDKYMTVLAEPPAAADLTSLTRPGMKVREVAGLLGLSESHFTPEMQSFLERDLQATSIPEVQKAGGLYVTSVSSFIIIGDHLPNVAEVRAMILEDTLPFTVQGEDPLRVCTRDIMSVPKEERKAPVQMVFGARPVEGGWLVRGSSTMGEIIPALREATPMKFSDMLLDRETPFFLLGFRNGNHVKALMSDIAEQDESVSGPMSRVTEALLSLGGGHVEADARTFPAVSLALRGRPEDLNNLVAMAEDGAPWKQVPVEGWDAVRVQPLDQILGMPLLSVMAQRKDTLVSGIMDMDALNSTQDARAVLSSSLRGTGVKMPEEVSSVMFLNVQQMFGELNSLLSDPMIGAMADMFAPGWRAPLQKLFSTTSPIVSVTGWSSCPDILDSTFFIAVTKENTDAFYAAVKELSMLSSSMK</sequence>